<evidence type="ECO:0008006" key="4">
    <source>
        <dbReference type="Google" id="ProtNLM"/>
    </source>
</evidence>
<feature type="chain" id="PRO_5016303186" description="DUF3078 family protein" evidence="1">
    <location>
        <begin position="22"/>
        <end position="299"/>
    </location>
</feature>
<organism evidence="2 3">
    <name type="scientific">Arcicella aurantiaca</name>
    <dbReference type="NCBI Taxonomy" id="591202"/>
    <lineage>
        <taxon>Bacteria</taxon>
        <taxon>Pseudomonadati</taxon>
        <taxon>Bacteroidota</taxon>
        <taxon>Cytophagia</taxon>
        <taxon>Cytophagales</taxon>
        <taxon>Flectobacillaceae</taxon>
        <taxon>Arcicella</taxon>
    </lineage>
</organism>
<protein>
    <recommendedName>
        <fullName evidence="4">DUF3078 family protein</fullName>
    </recommendedName>
</protein>
<name>A0A316EAU4_9BACT</name>
<evidence type="ECO:0000313" key="2">
    <source>
        <dbReference type="EMBL" id="PWK27921.1"/>
    </source>
</evidence>
<reference evidence="2 3" key="1">
    <citation type="submission" date="2018-05" db="EMBL/GenBank/DDBJ databases">
        <title>Genomic Encyclopedia of Archaeal and Bacterial Type Strains, Phase II (KMG-II): from individual species to whole genera.</title>
        <authorList>
            <person name="Goeker M."/>
        </authorList>
    </citation>
    <scope>NUCLEOTIDE SEQUENCE [LARGE SCALE GENOMIC DNA]</scope>
    <source>
        <strain evidence="2 3">DSM 22214</strain>
    </source>
</reference>
<keyword evidence="3" id="KW-1185">Reference proteome</keyword>
<dbReference type="OrthoDB" id="1495718at2"/>
<feature type="signal peptide" evidence="1">
    <location>
        <begin position="1"/>
        <end position="21"/>
    </location>
</feature>
<accession>A0A316EAU4</accession>
<evidence type="ECO:0000313" key="3">
    <source>
        <dbReference type="Proteomes" id="UP000245489"/>
    </source>
</evidence>
<dbReference type="EMBL" id="QGGO01000005">
    <property type="protein sequence ID" value="PWK27921.1"/>
    <property type="molecule type" value="Genomic_DNA"/>
</dbReference>
<dbReference type="AlphaFoldDB" id="A0A316EAU4"/>
<comment type="caution">
    <text evidence="2">The sequence shown here is derived from an EMBL/GenBank/DDBJ whole genome shotgun (WGS) entry which is preliminary data.</text>
</comment>
<proteinExistence type="predicted"/>
<sequence length="299" mass="33215">MKKHVSLFVVVALLITSNLFAQEAKKDTSYWKKKTQFGFNINEGGVNNDFAAGGQNSFGINAFFNTKGEYAKDKTTWVNDLQLQFGLINTYGQGGTGVRKSIDRIFFDTKVGRKLSPTWALVGGANFQTQFANGYKYGGNKDGSNMLNSAIFSPAFITEYVGLEWKPKPFFNVVFAPGALRQTVVSDDAVREKDATTGALLPAYGVPVGKSVQNDVGIMQIVANFDKDVAKNVNLKLRYQMFMNANRIEHIDNRLDAKMAAKINKYFSATADLIILYYDNQSTKIQTAHNFGLGFLYTF</sequence>
<evidence type="ECO:0000256" key="1">
    <source>
        <dbReference type="SAM" id="SignalP"/>
    </source>
</evidence>
<dbReference type="InterPro" id="IPR021428">
    <property type="entry name" value="DUF3078"/>
</dbReference>
<dbReference type="Proteomes" id="UP000245489">
    <property type="component" value="Unassembled WGS sequence"/>
</dbReference>
<gene>
    <name evidence="2" type="ORF">LV89_01328</name>
</gene>
<keyword evidence="1" id="KW-0732">Signal</keyword>
<dbReference type="Pfam" id="PF11276">
    <property type="entry name" value="DUF3078"/>
    <property type="match status" value="1"/>
</dbReference>
<dbReference type="RefSeq" id="WP_109742086.1">
    <property type="nucleotide sequence ID" value="NZ_QGGO01000005.1"/>
</dbReference>